<feature type="signal peptide" evidence="2">
    <location>
        <begin position="1"/>
        <end position="31"/>
    </location>
</feature>
<dbReference type="Pfam" id="PF07538">
    <property type="entry name" value="ChW"/>
    <property type="match status" value="3"/>
</dbReference>
<feature type="chain" id="PRO_5031212319" evidence="2">
    <location>
        <begin position="32"/>
        <end position="199"/>
    </location>
</feature>
<dbReference type="AlphaFoldDB" id="A0A7W7L8V9"/>
<organism evidence="3 4">
    <name type="scientific">Streptomyces netropsis</name>
    <name type="common">Streptoverticillium netropsis</name>
    <dbReference type="NCBI Taxonomy" id="55404"/>
    <lineage>
        <taxon>Bacteria</taxon>
        <taxon>Bacillati</taxon>
        <taxon>Actinomycetota</taxon>
        <taxon>Actinomycetes</taxon>
        <taxon>Kitasatosporales</taxon>
        <taxon>Streptomycetaceae</taxon>
        <taxon>Streptomyces</taxon>
    </lineage>
</organism>
<name>A0A7W7L8V9_STRNE</name>
<evidence type="ECO:0000256" key="1">
    <source>
        <dbReference type="SAM" id="MobiDB-lite"/>
    </source>
</evidence>
<comment type="caution">
    <text evidence="3">The sequence shown here is derived from an EMBL/GenBank/DDBJ whole genome shotgun (WGS) entry which is preliminary data.</text>
</comment>
<dbReference type="Proteomes" id="UP000556436">
    <property type="component" value="Unassembled WGS sequence"/>
</dbReference>
<gene>
    <name evidence="3" type="ORF">FHS38_001251</name>
</gene>
<keyword evidence="2" id="KW-0732">Signal</keyword>
<keyword evidence="4" id="KW-1185">Reference proteome</keyword>
<protein>
    <submittedName>
        <fullName evidence="3">Uncharacterized protein YjdB</fullName>
    </submittedName>
</protein>
<sequence>MNGFVTKSGKALLALSVTAVLGAAGMGTAHAGPAATDTGRGQSSAGAPRTAAEAVRAELGKRAAAGPDARIVCYRAHVAGIGWQPVVCDGGVAGTTGQSRAIEALEVATGNVGGLCLNAHLQGIGWQGTRCGADYTNVVVGTTGQSRRMEALSVGVNSGSVAAQAHIQNLGWLGSVRGNPVTVGTTGRSLRLEAVQIWV</sequence>
<dbReference type="EMBL" id="JACHJG010000002">
    <property type="protein sequence ID" value="MBB4885223.1"/>
    <property type="molecule type" value="Genomic_DNA"/>
</dbReference>
<feature type="region of interest" description="Disordered" evidence="1">
    <location>
        <begin position="31"/>
        <end position="52"/>
    </location>
</feature>
<evidence type="ECO:0000313" key="4">
    <source>
        <dbReference type="Proteomes" id="UP000556436"/>
    </source>
</evidence>
<dbReference type="SMART" id="SM00728">
    <property type="entry name" value="ChW"/>
    <property type="match status" value="2"/>
</dbReference>
<proteinExistence type="predicted"/>
<reference evidence="3 4" key="1">
    <citation type="submission" date="2020-08" db="EMBL/GenBank/DDBJ databases">
        <title>Genomic Encyclopedia of Type Strains, Phase III (KMG-III): the genomes of soil and plant-associated and newly described type strains.</title>
        <authorList>
            <person name="Whitman W."/>
        </authorList>
    </citation>
    <scope>NUCLEOTIDE SEQUENCE [LARGE SCALE GENOMIC DNA]</scope>
    <source>
        <strain evidence="3 4">CECT 3265</strain>
    </source>
</reference>
<evidence type="ECO:0000313" key="3">
    <source>
        <dbReference type="EMBL" id="MBB4885223.1"/>
    </source>
</evidence>
<evidence type="ECO:0000256" key="2">
    <source>
        <dbReference type="SAM" id="SignalP"/>
    </source>
</evidence>
<dbReference type="InterPro" id="IPR006637">
    <property type="entry name" value="ChW"/>
</dbReference>
<dbReference type="RefSeq" id="WP_184731566.1">
    <property type="nucleotide sequence ID" value="NZ_BMRW01000006.1"/>
</dbReference>
<accession>A0A7W7L8V9</accession>